<proteinExistence type="predicted"/>
<accession>A0A0V0J6C6</accession>
<sequence>MNELILNFVPSSYCDLTVRLQTEEGGSLPCETQYDNKCYAHSDGKLDTPTGCVRVIPDRRIKSKFFMVGLIKEHPKTELYSRKCCAKSGQVSASKHEFYIAMLWQRSA</sequence>
<dbReference type="EMBL" id="GEEE01002565">
    <property type="protein sequence ID" value="JAP60660.1"/>
    <property type="molecule type" value="Transcribed_RNA"/>
</dbReference>
<evidence type="ECO:0000313" key="1">
    <source>
        <dbReference type="EMBL" id="JAP60660.1"/>
    </source>
</evidence>
<dbReference type="AlphaFoldDB" id="A0A0V0J6C6"/>
<organism evidence="1">
    <name type="scientific">Schistocephalus solidus</name>
    <name type="common">Tapeworm</name>
    <dbReference type="NCBI Taxonomy" id="70667"/>
    <lineage>
        <taxon>Eukaryota</taxon>
        <taxon>Metazoa</taxon>
        <taxon>Spiralia</taxon>
        <taxon>Lophotrochozoa</taxon>
        <taxon>Platyhelminthes</taxon>
        <taxon>Cestoda</taxon>
        <taxon>Eucestoda</taxon>
        <taxon>Diphyllobothriidea</taxon>
        <taxon>Diphyllobothriidae</taxon>
        <taxon>Schistocephalus</taxon>
    </lineage>
</organism>
<name>A0A0V0J6C6_SCHSO</name>
<protein>
    <submittedName>
        <fullName evidence="1">Uncharacterized protein</fullName>
    </submittedName>
</protein>
<gene>
    <name evidence="1" type="ORF">TR141163</name>
</gene>
<reference evidence="1" key="1">
    <citation type="submission" date="2016-01" db="EMBL/GenBank/DDBJ databases">
        <title>Reference transcriptome for the parasite Schistocephalus solidus: insights into the molecular evolution of parasitism.</title>
        <authorList>
            <person name="Hebert F.O."/>
            <person name="Grambauer S."/>
            <person name="Barber I."/>
            <person name="Landry C.R."/>
            <person name="Aubin-Horth N."/>
        </authorList>
    </citation>
    <scope>NUCLEOTIDE SEQUENCE</scope>
</reference>